<feature type="coiled-coil region" evidence="1">
    <location>
        <begin position="191"/>
        <end position="254"/>
    </location>
</feature>
<feature type="coiled-coil region" evidence="1">
    <location>
        <begin position="138"/>
        <end position="167"/>
    </location>
</feature>
<evidence type="ECO:0000313" key="2">
    <source>
        <dbReference type="EMBL" id="MCO5396652.1"/>
    </source>
</evidence>
<sequence>MARTPIAFPDDQLHAIQLAVQQLAVRYPDNRLFLARAIEEIDRIAGRSFGQKVYRRLLVAAGVARTPSTATFQAVLDDRRAATETAEGEVVDVTEGREDSVQAFVRKEVRVALQDWAPSAPPSSIEGEGAAAWLAEHCERLEVDNRALREQLQVAQTEAAVARAREEAASALFAQVQAGASARERELVDRLARAPEELQALAARLEGAERRRLVETDAMRQALRDERSGFVARIETLERELASTRTALEVYRRGAGSITTGR</sequence>
<dbReference type="RefSeq" id="WP_252675623.1">
    <property type="nucleotide sequence ID" value="NZ_JAMXHT010000001.1"/>
</dbReference>
<reference evidence="2" key="1">
    <citation type="submission" date="2022-06" db="EMBL/GenBank/DDBJ databases">
        <authorList>
            <person name="Lu C.-H."/>
        </authorList>
    </citation>
    <scope>NUCLEOTIDE SEQUENCE</scope>
    <source>
        <strain evidence="2">21MJYT02-11</strain>
    </source>
</reference>
<dbReference type="EMBL" id="JAMXHT010000001">
    <property type="protein sequence ID" value="MCO5396652.1"/>
    <property type="molecule type" value="Genomic_DNA"/>
</dbReference>
<proteinExistence type="predicted"/>
<name>A0ABT1AE38_9RALS</name>
<dbReference type="Proteomes" id="UP001162811">
    <property type="component" value="Unassembled WGS sequence"/>
</dbReference>
<gene>
    <name evidence="2" type="ORF">NG900_00400</name>
</gene>
<evidence type="ECO:0000256" key="1">
    <source>
        <dbReference type="SAM" id="Coils"/>
    </source>
</evidence>
<keyword evidence="1" id="KW-0175">Coiled coil</keyword>
<comment type="caution">
    <text evidence="2">The sequence shown here is derived from an EMBL/GenBank/DDBJ whole genome shotgun (WGS) entry which is preliminary data.</text>
</comment>
<organism evidence="2 3">
    <name type="scientific">Ralstonia soli</name>
    <dbReference type="NCBI Taxonomy" id="2953896"/>
    <lineage>
        <taxon>Bacteria</taxon>
        <taxon>Pseudomonadati</taxon>
        <taxon>Pseudomonadota</taxon>
        <taxon>Betaproteobacteria</taxon>
        <taxon>Burkholderiales</taxon>
        <taxon>Burkholderiaceae</taxon>
        <taxon>Ralstonia</taxon>
    </lineage>
</organism>
<accession>A0ABT1AE38</accession>
<evidence type="ECO:0000313" key="3">
    <source>
        <dbReference type="Proteomes" id="UP001162811"/>
    </source>
</evidence>
<protein>
    <submittedName>
        <fullName evidence="2">Cell envelope biogenesis protein TolA</fullName>
    </submittedName>
</protein>
<keyword evidence="3" id="KW-1185">Reference proteome</keyword>
<reference evidence="2" key="2">
    <citation type="journal article" date="2023" name="Front. Microbiol.">
        <title>Ralstonia chuxiongensis sp. nov., Ralstonia mojiangensis sp. nov., and Ralstonia soli sp. nov., isolated from tobacco fields, are three novel species in the family Burkholderiaceae.</title>
        <authorList>
            <person name="Lu C.H."/>
            <person name="Zhang Y.Y."/>
            <person name="Jiang N."/>
            <person name="Chen W."/>
            <person name="Shao X."/>
            <person name="Zhao Z.M."/>
            <person name="Lu W.L."/>
            <person name="Hu X."/>
            <person name="Xi Y.X."/>
            <person name="Zou S.Y."/>
            <person name="Wei Q.J."/>
            <person name="Lin Z.L."/>
            <person name="Gong L."/>
            <person name="Gai X.T."/>
            <person name="Zhang L.Q."/>
            <person name="Li J.Y."/>
            <person name="Jin Y."/>
            <person name="Xia Z.Y."/>
        </authorList>
    </citation>
    <scope>NUCLEOTIDE SEQUENCE</scope>
    <source>
        <strain evidence="2">21MJYT02-11</strain>
    </source>
</reference>